<dbReference type="InterPro" id="IPR011761">
    <property type="entry name" value="ATP-grasp"/>
</dbReference>
<dbReference type="InterPro" id="IPR003806">
    <property type="entry name" value="ATP-grasp_PylC-type"/>
</dbReference>
<organism evidence="3 4">
    <name type="scientific">Paenibacillus gyeongsangnamensis</name>
    <dbReference type="NCBI Taxonomy" id="3388067"/>
    <lineage>
        <taxon>Bacteria</taxon>
        <taxon>Bacillati</taxon>
        <taxon>Bacillota</taxon>
        <taxon>Bacilli</taxon>
        <taxon>Bacillales</taxon>
        <taxon>Paenibacillaceae</taxon>
        <taxon>Paenibacillus</taxon>
    </lineage>
</organism>
<dbReference type="InterPro" id="IPR013815">
    <property type="entry name" value="ATP_grasp_subdomain_1"/>
</dbReference>
<keyword evidence="1" id="KW-0547">Nucleotide-binding</keyword>
<keyword evidence="1" id="KW-0067">ATP-binding</keyword>
<name>A0ABT4Q6X7_9BACL</name>
<dbReference type="PROSITE" id="PS50975">
    <property type="entry name" value="ATP_GRASP"/>
    <property type="match status" value="1"/>
</dbReference>
<evidence type="ECO:0000313" key="4">
    <source>
        <dbReference type="Proteomes" id="UP001527882"/>
    </source>
</evidence>
<evidence type="ECO:0000313" key="3">
    <source>
        <dbReference type="EMBL" id="MCZ8512627.1"/>
    </source>
</evidence>
<dbReference type="PANTHER" id="PTHR23132">
    <property type="entry name" value="D-ALANINE--D-ALANINE LIGASE"/>
    <property type="match status" value="1"/>
</dbReference>
<dbReference type="EMBL" id="JAQAGZ010000005">
    <property type="protein sequence ID" value="MCZ8512627.1"/>
    <property type="molecule type" value="Genomic_DNA"/>
</dbReference>
<dbReference type="PANTHER" id="PTHR23132:SF23">
    <property type="entry name" value="D-ALANINE--D-ALANINE LIGASE B"/>
    <property type="match status" value="1"/>
</dbReference>
<evidence type="ECO:0000256" key="1">
    <source>
        <dbReference type="PROSITE-ProRule" id="PRU00409"/>
    </source>
</evidence>
<feature type="domain" description="ATP-grasp" evidence="2">
    <location>
        <begin position="119"/>
        <end position="309"/>
    </location>
</feature>
<reference evidence="3 4" key="1">
    <citation type="submission" date="2022-12" db="EMBL/GenBank/DDBJ databases">
        <title>Draft genome sequence of Paenibacillus sp. dW9.</title>
        <authorList>
            <person name="Choi E.-W."/>
            <person name="Kim D.-U."/>
        </authorList>
    </citation>
    <scope>NUCLEOTIDE SEQUENCE [LARGE SCALE GENOMIC DNA]</scope>
    <source>
        <strain evidence="4">dW9</strain>
    </source>
</reference>
<accession>A0ABT4Q6X7</accession>
<dbReference type="Proteomes" id="UP001527882">
    <property type="component" value="Unassembled WGS sequence"/>
</dbReference>
<dbReference type="Gene3D" id="3.30.1490.20">
    <property type="entry name" value="ATP-grasp fold, A domain"/>
    <property type="match status" value="1"/>
</dbReference>
<gene>
    <name evidence="3" type="ORF">O9H85_09415</name>
</gene>
<keyword evidence="4" id="KW-1185">Reference proteome</keyword>
<evidence type="ECO:0000259" key="2">
    <source>
        <dbReference type="PROSITE" id="PS50975"/>
    </source>
</evidence>
<dbReference type="Gene3D" id="3.40.50.20">
    <property type="match status" value="1"/>
</dbReference>
<dbReference type="Gene3D" id="3.30.470.20">
    <property type="entry name" value="ATP-grasp fold, B domain"/>
    <property type="match status" value="1"/>
</dbReference>
<dbReference type="SUPFAM" id="SSF56059">
    <property type="entry name" value="Glutathione synthetase ATP-binding domain-like"/>
    <property type="match status" value="1"/>
</dbReference>
<dbReference type="RefSeq" id="WP_269881074.1">
    <property type="nucleotide sequence ID" value="NZ_JAQAGZ010000005.1"/>
</dbReference>
<sequence>METVLLTNGFLSKTLAVVRSLGSKGIRTLVAEKSRYHTSGFSKYCSKTLLSPDVKTESERYLTWLIDTVNREQVDTFIPMDDDTMQFAIKYRHQLEPICKVPLPPTESYHIAADKGKTLRRAAELGVPAPRTVFMEGNEAITTEWLRKLTGSMQYPLVIKPTHSSGSRGIRFVESPEALFATYNTVHEQYPYPLIQELIPQGKKYDVCVCYDAGHELKATFVQQEIRNYPIERGPSTVHESAYVPGLIEHTQKLMDGMEWIGVADVEYMIDPRNGEPKLMEINPRFWSSTHLSIRSGVDFPWILYQLAGEQEVQPVNEYIVGKRGRSLLPGDILHFLSNPKRMAMDPPFWTTTLPDDILSKDDPWPTFGFFLSALRYGWQPQTWRFVLRR</sequence>
<dbReference type="Pfam" id="PF02655">
    <property type="entry name" value="ATP-grasp_3"/>
    <property type="match status" value="1"/>
</dbReference>
<proteinExistence type="predicted"/>
<protein>
    <submittedName>
        <fullName evidence="3">ATP-grasp domain-containing protein</fullName>
    </submittedName>
</protein>
<comment type="caution">
    <text evidence="3">The sequence shown here is derived from an EMBL/GenBank/DDBJ whole genome shotgun (WGS) entry which is preliminary data.</text>
</comment>